<feature type="repeat" description="TPR" evidence="1">
    <location>
        <begin position="202"/>
        <end position="235"/>
    </location>
</feature>
<organism evidence="2 3">
    <name type="scientific">Parasphingorhabdus halotolerans</name>
    <dbReference type="NCBI Taxonomy" id="2725558"/>
    <lineage>
        <taxon>Bacteria</taxon>
        <taxon>Pseudomonadati</taxon>
        <taxon>Pseudomonadota</taxon>
        <taxon>Alphaproteobacteria</taxon>
        <taxon>Sphingomonadales</taxon>
        <taxon>Sphingomonadaceae</taxon>
        <taxon>Parasphingorhabdus</taxon>
    </lineage>
</organism>
<dbReference type="EMBL" id="CP051217">
    <property type="protein sequence ID" value="QJB70270.1"/>
    <property type="molecule type" value="Genomic_DNA"/>
</dbReference>
<dbReference type="InterPro" id="IPR011990">
    <property type="entry name" value="TPR-like_helical_dom_sf"/>
</dbReference>
<proteinExistence type="predicted"/>
<keyword evidence="3" id="KW-1185">Reference proteome</keyword>
<dbReference type="Proteomes" id="UP000501600">
    <property type="component" value="Chromosome"/>
</dbReference>
<name>A0A6H2DPF8_9SPHN</name>
<gene>
    <name evidence="2" type="ORF">HF685_14125</name>
</gene>
<dbReference type="PROSITE" id="PS50005">
    <property type="entry name" value="TPR"/>
    <property type="match status" value="1"/>
</dbReference>
<dbReference type="InterPro" id="IPR019734">
    <property type="entry name" value="TPR_rpt"/>
</dbReference>
<keyword evidence="1" id="KW-0802">TPR repeat</keyword>
<dbReference type="KEGG" id="phao:HF685_14125"/>
<sequence length="377" mass="41629">MSRDLTSLLATTPMLFVTPHSSVRALGDDNIPPAKIAGMLGCRFLLSGSFRRNGNDIRLRFELVDTIDSSLAWSEKYNTVLDQFFEVQSDVLLNVSTAISAQVRFALEPPVVTSRPFQNDVYRILQTAETLRYSYGKDSALEITRLLREGLKITPDHAALRAGLSVQLSQNVVSQWEDDPKSAEQIAFEHIGAALAKEPSNPEVIAAAGIVNAMFHRQSEAIGFLRRAVELDPNNAHALAMLGWQMCLVESDPNGIALIESAEYRAPHHPRFGLWATYRATGHLFLLHYASAVPACKQAISRTPNYYQPRLSLAWALLGLGDRKGAEDSIREAEKFEGVGITRKFVEEVKQWTNNSPNAAKCATALDNLIPLSGNLE</sequence>
<dbReference type="RefSeq" id="WP_168820536.1">
    <property type="nucleotide sequence ID" value="NZ_CP051217.1"/>
</dbReference>
<dbReference type="SUPFAM" id="SSF48452">
    <property type="entry name" value="TPR-like"/>
    <property type="match status" value="1"/>
</dbReference>
<evidence type="ECO:0000256" key="1">
    <source>
        <dbReference type="PROSITE-ProRule" id="PRU00339"/>
    </source>
</evidence>
<accession>A0A6H2DPF8</accession>
<dbReference type="Gene3D" id="1.25.40.10">
    <property type="entry name" value="Tetratricopeptide repeat domain"/>
    <property type="match status" value="2"/>
</dbReference>
<reference evidence="2 3" key="1">
    <citation type="submission" date="2020-04" db="EMBL/GenBank/DDBJ databases">
        <title>Genome sequence for Sphingorhabdus sp. strain M1.</title>
        <authorList>
            <person name="Park S.-J."/>
        </authorList>
    </citation>
    <scope>NUCLEOTIDE SEQUENCE [LARGE SCALE GENOMIC DNA]</scope>
    <source>
        <strain evidence="2 3">JK6</strain>
    </source>
</reference>
<dbReference type="AlphaFoldDB" id="A0A6H2DPF8"/>
<protein>
    <submittedName>
        <fullName evidence="2">Uncharacterized protein</fullName>
    </submittedName>
</protein>
<evidence type="ECO:0000313" key="2">
    <source>
        <dbReference type="EMBL" id="QJB70270.1"/>
    </source>
</evidence>
<evidence type="ECO:0000313" key="3">
    <source>
        <dbReference type="Proteomes" id="UP000501600"/>
    </source>
</evidence>